<comment type="cofactor">
    <cofactor evidence="5">
        <name>Fe cation</name>
        <dbReference type="ChEBI" id="CHEBI:24875"/>
    </cofactor>
    <text evidence="5">Binds 1 Fe cation per subunit.</text>
</comment>
<accession>A0A6L6Q171</accession>
<dbReference type="InterPro" id="IPR029068">
    <property type="entry name" value="Glyas_Bleomycin-R_OHBP_Dase"/>
</dbReference>
<dbReference type="GO" id="GO:0003868">
    <property type="term" value="F:4-hydroxyphenylpyruvate dioxygenase activity"/>
    <property type="evidence" value="ECO:0007669"/>
    <property type="project" value="UniProtKB-EC"/>
</dbReference>
<dbReference type="GO" id="GO:0046872">
    <property type="term" value="F:metal ion binding"/>
    <property type="evidence" value="ECO:0007669"/>
    <property type="project" value="UniProtKB-KW"/>
</dbReference>
<dbReference type="SUPFAM" id="SSF54593">
    <property type="entry name" value="Glyoxalase/Bleomycin resistance protein/Dihydroxybiphenyl dioxygenase"/>
    <property type="match status" value="1"/>
</dbReference>
<evidence type="ECO:0000256" key="2">
    <source>
        <dbReference type="ARBA" id="ARBA00022723"/>
    </source>
</evidence>
<sequence>MKFEPWDNPMGTDGFEFVEYAAPDPKALGALFESMGFTAIARHRHKDVTLYRQGGINFIINAEKDSFAQRFARQHGPSVCAIAIRVNDAAFAYQRALEMGAWGFDNKTGPMELNIPAIKGVGDSLLYFVDRWRGKNPQGGIGDISIYDVDFVAIPGAEANPVGNGLTYIDHLTHNVHRGRMKEWASFYENLFNFREIRYFDIEGKLTGLKSKAMTSPCGKIRIPINESSDDKSQIAEYLDAYHGEGIQHIALGTDNIYHSVQAMRDTGIVFQDTIATYYELVDRRLPNHGENLEELKRLRILIDGHSNEQERELLLQIFTQNVIGPIFFEIIQRKGDQGFGEGNFRALFESIELDQIKRGVLKDDTAKA</sequence>
<name>A0A6L6Q171_9BURK</name>
<feature type="binding site" evidence="5">
    <location>
        <position position="249"/>
    </location>
    <ligand>
        <name>Fe cation</name>
        <dbReference type="ChEBI" id="CHEBI:24875"/>
    </ligand>
</feature>
<evidence type="ECO:0000256" key="5">
    <source>
        <dbReference type="PIRSR" id="PIRSR009283-1"/>
    </source>
</evidence>
<feature type="domain" description="VOC" evidence="6">
    <location>
        <begin position="14"/>
        <end position="131"/>
    </location>
</feature>
<dbReference type="Gene3D" id="3.10.180.10">
    <property type="entry name" value="2,3-Dihydroxybiphenyl 1,2-Dioxygenase, domain 1"/>
    <property type="match status" value="2"/>
</dbReference>
<dbReference type="InterPro" id="IPR041736">
    <property type="entry name" value="4OHPhenylPyrv_dOase_N"/>
</dbReference>
<dbReference type="PIRSF" id="PIRSF009283">
    <property type="entry name" value="HPP_dOase"/>
    <property type="match status" value="1"/>
</dbReference>
<dbReference type="PROSITE" id="PS51819">
    <property type="entry name" value="VOC"/>
    <property type="match status" value="2"/>
</dbReference>
<feature type="binding site" evidence="5">
    <location>
        <position position="171"/>
    </location>
    <ligand>
        <name>Fe cation</name>
        <dbReference type="ChEBI" id="CHEBI:24875"/>
    </ligand>
</feature>
<reference evidence="7 8" key="1">
    <citation type="submission" date="2019-11" db="EMBL/GenBank/DDBJ databases">
        <title>Type strains purchased from KCTC, JCM and DSMZ.</title>
        <authorList>
            <person name="Lu H."/>
        </authorList>
    </citation>
    <scope>NUCLEOTIDE SEQUENCE [LARGE SCALE GENOMIC DNA]</scope>
    <source>
        <strain evidence="7 8">KCTC 42409</strain>
    </source>
</reference>
<dbReference type="EMBL" id="WNLA01000010">
    <property type="protein sequence ID" value="MTW03567.1"/>
    <property type="molecule type" value="Genomic_DNA"/>
</dbReference>
<organism evidence="7 8">
    <name type="scientific">Pseudoduganella ginsengisoli</name>
    <dbReference type="NCBI Taxonomy" id="1462440"/>
    <lineage>
        <taxon>Bacteria</taxon>
        <taxon>Pseudomonadati</taxon>
        <taxon>Pseudomonadota</taxon>
        <taxon>Betaproteobacteria</taxon>
        <taxon>Burkholderiales</taxon>
        <taxon>Oxalobacteraceae</taxon>
        <taxon>Telluria group</taxon>
        <taxon>Pseudoduganella</taxon>
    </lineage>
</organism>
<feature type="binding site" evidence="5">
    <location>
        <position position="330"/>
    </location>
    <ligand>
        <name>Fe cation</name>
        <dbReference type="ChEBI" id="CHEBI:24875"/>
    </ligand>
</feature>
<keyword evidence="7" id="KW-0223">Dioxygenase</keyword>
<dbReference type="InterPro" id="IPR004360">
    <property type="entry name" value="Glyas_Fos-R_dOase_dom"/>
</dbReference>
<dbReference type="InterPro" id="IPR041735">
    <property type="entry name" value="4OHPhenylPyrv_dOase_C"/>
</dbReference>
<keyword evidence="8" id="KW-1185">Reference proteome</keyword>
<dbReference type="Pfam" id="PF14696">
    <property type="entry name" value="Glyoxalase_5"/>
    <property type="match status" value="1"/>
</dbReference>
<dbReference type="FunFam" id="3.10.180.10:FF:000007">
    <property type="entry name" value="4-hydroxyphenylpyruvate dioxygenase"/>
    <property type="match status" value="1"/>
</dbReference>
<comment type="similarity">
    <text evidence="1">Belongs to the 4HPPD family.</text>
</comment>
<dbReference type="InterPro" id="IPR005956">
    <property type="entry name" value="4OHPhenylPyrv_dOase"/>
</dbReference>
<dbReference type="Proteomes" id="UP000484015">
    <property type="component" value="Unassembled WGS sequence"/>
</dbReference>
<comment type="caution">
    <text evidence="7">The sequence shown here is derived from an EMBL/GenBank/DDBJ whole genome shotgun (WGS) entry which is preliminary data.</text>
</comment>
<keyword evidence="7" id="KW-0670">Pyruvate</keyword>
<protein>
    <submittedName>
        <fullName evidence="7">4-hydroxyphenylpyruvate dioxygenase</fullName>
        <ecNumber evidence="7">1.13.11.27</ecNumber>
    </submittedName>
</protein>
<evidence type="ECO:0000313" key="7">
    <source>
        <dbReference type="EMBL" id="MTW03567.1"/>
    </source>
</evidence>
<dbReference type="Pfam" id="PF00903">
    <property type="entry name" value="Glyoxalase"/>
    <property type="match status" value="1"/>
</dbReference>
<dbReference type="CDD" id="cd07250">
    <property type="entry name" value="HPPD_C_like"/>
    <property type="match status" value="1"/>
</dbReference>
<evidence type="ECO:0000259" key="6">
    <source>
        <dbReference type="PROSITE" id="PS51819"/>
    </source>
</evidence>
<evidence type="ECO:0000256" key="4">
    <source>
        <dbReference type="ARBA" id="ARBA00023004"/>
    </source>
</evidence>
<dbReference type="GO" id="GO:0006572">
    <property type="term" value="P:L-tyrosine catabolic process"/>
    <property type="evidence" value="ECO:0007669"/>
    <property type="project" value="TreeGrafter"/>
</dbReference>
<dbReference type="PANTHER" id="PTHR11959">
    <property type="entry name" value="4-HYDROXYPHENYLPYRUVATE DIOXYGENASE"/>
    <property type="match status" value="1"/>
</dbReference>
<dbReference type="OrthoDB" id="9780241at2"/>
<dbReference type="AlphaFoldDB" id="A0A6L6Q171"/>
<gene>
    <name evidence="7" type="primary">hppD</name>
    <name evidence="7" type="ORF">GM668_15895</name>
</gene>
<keyword evidence="2 5" id="KW-0479">Metal-binding</keyword>
<proteinExistence type="inferred from homology"/>
<dbReference type="EC" id="1.13.11.27" evidence="7"/>
<keyword evidence="3" id="KW-0677">Repeat</keyword>
<keyword evidence="7" id="KW-0560">Oxidoreductase</keyword>
<dbReference type="PANTHER" id="PTHR11959:SF1">
    <property type="entry name" value="4-HYDROXYPHENYLPYRUVATE DIOXYGENASE"/>
    <property type="match status" value="1"/>
</dbReference>
<evidence type="ECO:0000256" key="3">
    <source>
        <dbReference type="ARBA" id="ARBA00022737"/>
    </source>
</evidence>
<dbReference type="InterPro" id="IPR037523">
    <property type="entry name" value="VOC_core"/>
</dbReference>
<dbReference type="RefSeq" id="WP_155439941.1">
    <property type="nucleotide sequence ID" value="NZ_WNLA01000010.1"/>
</dbReference>
<evidence type="ECO:0000313" key="8">
    <source>
        <dbReference type="Proteomes" id="UP000484015"/>
    </source>
</evidence>
<evidence type="ECO:0000256" key="1">
    <source>
        <dbReference type="ARBA" id="ARBA00005877"/>
    </source>
</evidence>
<keyword evidence="4 5" id="KW-0408">Iron</keyword>
<dbReference type="CDD" id="cd08342">
    <property type="entry name" value="HPPD_N_like"/>
    <property type="match status" value="1"/>
</dbReference>
<feature type="domain" description="VOC" evidence="6">
    <location>
        <begin position="168"/>
        <end position="321"/>
    </location>
</feature>
<dbReference type="NCBIfam" id="TIGR01263">
    <property type="entry name" value="4HPPD"/>
    <property type="match status" value="1"/>
</dbReference>